<name>A0ABS6U4K1_9PSEU</name>
<dbReference type="InterPro" id="IPR013752">
    <property type="entry name" value="KPA_reductase"/>
</dbReference>
<gene>
    <name evidence="6" type="ORF">I4I82_05580</name>
</gene>
<evidence type="ECO:0000256" key="3">
    <source>
        <dbReference type="RuleBase" id="RU362068"/>
    </source>
</evidence>
<comment type="pathway">
    <text evidence="3">Cofactor biosynthesis; (R)-pantothenate biosynthesis; (R)-pantoate from 3-methyl-2-oxobutanoate: step 2/2.</text>
</comment>
<keyword evidence="1 3" id="KW-0521">NADP</keyword>
<dbReference type="PANTHER" id="PTHR21708">
    <property type="entry name" value="PROBABLE 2-DEHYDROPANTOATE 2-REDUCTASE"/>
    <property type="match status" value="1"/>
</dbReference>
<dbReference type="Proteomes" id="UP000694300">
    <property type="component" value="Unassembled WGS sequence"/>
</dbReference>
<sequence length="289" mass="29570">MRVAVVGVGAVGGVLAVALAEAGHEVLGCRSPASVTLTDDDRGVRTRALTALADPADAEPVPFVVLATKIHQSATAAPWLDALAGPDTVVVAAQNGIDHAERVPPALRGRVAPALVYVNAERTGPGQVRARRTERELVLADDGPGRAAAGLFASTWLRVEAVADFRTAAWRKLLTNVVVNPITALTARRVEVLREPAVAELALAALREAVAVGRAEGADLPDGAAGEALRWLQGLPAGATTSMLQDRLAGRALEVDGLTGAVVRLAARHGVDAPASRALLALTAAAAVG</sequence>
<dbReference type="EMBL" id="JADQDF010000001">
    <property type="protein sequence ID" value="MBW0127149.1"/>
    <property type="molecule type" value="Genomic_DNA"/>
</dbReference>
<dbReference type="RefSeq" id="WP_218595392.1">
    <property type="nucleotide sequence ID" value="NZ_JADQDF010000001.1"/>
</dbReference>
<accession>A0ABS6U4K1</accession>
<dbReference type="InterPro" id="IPR013332">
    <property type="entry name" value="KPR_N"/>
</dbReference>
<organism evidence="6 7">
    <name type="scientific">Pseudonocardia oceani</name>
    <dbReference type="NCBI Taxonomy" id="2792013"/>
    <lineage>
        <taxon>Bacteria</taxon>
        <taxon>Bacillati</taxon>
        <taxon>Actinomycetota</taxon>
        <taxon>Actinomycetes</taxon>
        <taxon>Pseudonocardiales</taxon>
        <taxon>Pseudonocardiaceae</taxon>
        <taxon>Pseudonocardia</taxon>
    </lineage>
</organism>
<dbReference type="NCBIfam" id="NF005091">
    <property type="entry name" value="PRK06522.2-2"/>
    <property type="match status" value="1"/>
</dbReference>
<keyword evidence="7" id="KW-1185">Reference proteome</keyword>
<comment type="similarity">
    <text evidence="3">Belongs to the ketopantoate reductase family.</text>
</comment>
<dbReference type="EC" id="1.1.1.169" evidence="3"/>
<dbReference type="Pfam" id="PF02558">
    <property type="entry name" value="ApbA"/>
    <property type="match status" value="1"/>
</dbReference>
<comment type="caution">
    <text evidence="6">The sequence shown here is derived from an EMBL/GenBank/DDBJ whole genome shotgun (WGS) entry which is preliminary data.</text>
</comment>
<dbReference type="GO" id="GO:0008677">
    <property type="term" value="F:2-dehydropantoate 2-reductase activity"/>
    <property type="evidence" value="ECO:0007669"/>
    <property type="project" value="UniProtKB-EC"/>
</dbReference>
<feature type="domain" description="Ketopantoate reductase C-terminal" evidence="5">
    <location>
        <begin position="164"/>
        <end position="285"/>
    </location>
</feature>
<dbReference type="PANTHER" id="PTHR21708:SF26">
    <property type="entry name" value="2-DEHYDROPANTOATE 2-REDUCTASE"/>
    <property type="match status" value="1"/>
</dbReference>
<evidence type="ECO:0000259" key="4">
    <source>
        <dbReference type="Pfam" id="PF02558"/>
    </source>
</evidence>
<dbReference type="NCBIfam" id="TIGR00745">
    <property type="entry name" value="apbA_panE"/>
    <property type="match status" value="1"/>
</dbReference>
<evidence type="ECO:0000256" key="1">
    <source>
        <dbReference type="ARBA" id="ARBA00022857"/>
    </source>
</evidence>
<evidence type="ECO:0000313" key="7">
    <source>
        <dbReference type="Proteomes" id="UP000694300"/>
    </source>
</evidence>
<keyword evidence="2 3" id="KW-0560">Oxidoreductase</keyword>
<reference evidence="6 7" key="1">
    <citation type="submission" date="2020-11" db="EMBL/GenBank/DDBJ databases">
        <title>Pseudonocardia abyssalis sp. nov. and Pseudonocardia oceani sp. nov., description and phylogenomic analysis of two novel actinomycetes isolated from the deep Southern Ocean.</title>
        <authorList>
            <person name="Parra J."/>
        </authorList>
    </citation>
    <scope>NUCLEOTIDE SEQUENCE [LARGE SCALE GENOMIC DNA]</scope>
    <source>
        <strain evidence="7">KRD185</strain>
    </source>
</reference>
<comment type="catalytic activity">
    <reaction evidence="3">
        <text>(R)-pantoate + NADP(+) = 2-dehydropantoate + NADPH + H(+)</text>
        <dbReference type="Rhea" id="RHEA:16233"/>
        <dbReference type="ChEBI" id="CHEBI:11561"/>
        <dbReference type="ChEBI" id="CHEBI:15378"/>
        <dbReference type="ChEBI" id="CHEBI:15980"/>
        <dbReference type="ChEBI" id="CHEBI:57783"/>
        <dbReference type="ChEBI" id="CHEBI:58349"/>
        <dbReference type="EC" id="1.1.1.169"/>
    </reaction>
</comment>
<protein>
    <recommendedName>
        <fullName evidence="3">2-dehydropantoate 2-reductase</fullName>
        <ecNumber evidence="3">1.1.1.169</ecNumber>
    </recommendedName>
    <alternativeName>
        <fullName evidence="3">Ketopantoate reductase</fullName>
    </alternativeName>
</protein>
<evidence type="ECO:0000313" key="6">
    <source>
        <dbReference type="EMBL" id="MBW0127149.1"/>
    </source>
</evidence>
<evidence type="ECO:0000256" key="2">
    <source>
        <dbReference type="ARBA" id="ARBA00023002"/>
    </source>
</evidence>
<dbReference type="Pfam" id="PF08546">
    <property type="entry name" value="ApbA_C"/>
    <property type="match status" value="1"/>
</dbReference>
<proteinExistence type="inferred from homology"/>
<dbReference type="InterPro" id="IPR051402">
    <property type="entry name" value="KPR-Related"/>
</dbReference>
<feature type="domain" description="Ketopantoate reductase N-terminal" evidence="4">
    <location>
        <begin position="3"/>
        <end position="135"/>
    </location>
</feature>
<dbReference type="InterPro" id="IPR003710">
    <property type="entry name" value="ApbA"/>
</dbReference>
<comment type="function">
    <text evidence="3">Catalyzes the NADPH-dependent reduction of ketopantoate into pantoic acid.</text>
</comment>
<keyword evidence="3" id="KW-0566">Pantothenate biosynthesis</keyword>
<evidence type="ECO:0000259" key="5">
    <source>
        <dbReference type="Pfam" id="PF08546"/>
    </source>
</evidence>